<dbReference type="KEGG" id="nnu:104597223"/>
<sequence length="462" mass="51120">MELYALSFLIYWFNHASCKSDIPAGYRVTLPLPPEYNSGFTGRAFVLETGNENPDFRAALSVEAVNGRYSCSLQVFLGDAKVWNSGHSSHFYPSQRCVLELTEDGELQLKGARRRIGWRTRTFGQGVERLQLLGTGNLVLADAMNRIKWQSFDFPTDVMLWGQVLNLSTRLTSFSGNSSSFYSLEIESNKIVLYLNSGSWKYSYWEFRPSKGQNIVSAELGSIGLKLFDRKHRKIAQMTANADEPVRFLALGDKTGNLGLYHYSPEIGKFEASFQALNTTCDLPLACEPYGICTFSDTCACLQLSRGSGHTVSNCSEGFSNGFCGEDHVEMVELEGITSVLRDSSQKDIASKEECENLCLDNCTCVAALYSATGSTGEQGDCILYGLVSGVKRLDKATRMRYLVKVPKGMGEVHGKTSRLKKWLLIMGGVVDGLVILLILGGLGCYFVVRKRRKALLGHDDT</sequence>
<dbReference type="eggNOG" id="ENOG502QT4R">
    <property type="taxonomic scope" value="Eukaryota"/>
</dbReference>
<dbReference type="SUPFAM" id="SSF51110">
    <property type="entry name" value="alpha-D-mannose-specific plant lectins"/>
    <property type="match status" value="1"/>
</dbReference>
<dbReference type="OMA" id="CAYYCIY"/>
<dbReference type="PIRSF" id="PIRSF002686">
    <property type="entry name" value="SLG"/>
    <property type="match status" value="1"/>
</dbReference>
<proteinExistence type="predicted"/>
<gene>
    <name evidence="3" type="primary">LOC104597223</name>
</gene>
<evidence type="ECO:0000313" key="2">
    <source>
        <dbReference type="Proteomes" id="UP000189703"/>
    </source>
</evidence>
<dbReference type="GeneID" id="104597223"/>
<organism evidence="2 3">
    <name type="scientific">Nelumbo nucifera</name>
    <name type="common">Sacred lotus</name>
    <dbReference type="NCBI Taxonomy" id="4432"/>
    <lineage>
        <taxon>Eukaryota</taxon>
        <taxon>Viridiplantae</taxon>
        <taxon>Streptophyta</taxon>
        <taxon>Embryophyta</taxon>
        <taxon>Tracheophyta</taxon>
        <taxon>Spermatophyta</taxon>
        <taxon>Magnoliopsida</taxon>
        <taxon>Proteales</taxon>
        <taxon>Nelumbonaceae</taxon>
        <taxon>Nelumbo</taxon>
    </lineage>
</organism>
<dbReference type="Gene3D" id="2.90.10.10">
    <property type="entry name" value="Bulb-type lectin domain"/>
    <property type="match status" value="1"/>
</dbReference>
<dbReference type="SMART" id="SM00108">
    <property type="entry name" value="B_lectin"/>
    <property type="match status" value="1"/>
</dbReference>
<protein>
    <submittedName>
        <fullName evidence="3">G-type lectin S-receptor-like serine/threonine-protein kinase SD2-5</fullName>
    </submittedName>
</protein>
<accession>A0A1U7ZRU9</accession>
<dbReference type="PANTHER" id="PTHR47976:SF120">
    <property type="entry name" value="G-TYPE LECTIN S-RECEPTOR-LIKE SERINE_THREONINE-PROTEIN KINASE SD2-5"/>
    <property type="match status" value="1"/>
</dbReference>
<dbReference type="InterPro" id="IPR003609">
    <property type="entry name" value="Pan_app"/>
</dbReference>
<name>A0A1U7ZRU9_NELNU</name>
<keyword evidence="2" id="KW-1185">Reference proteome</keyword>
<dbReference type="Proteomes" id="UP000189703">
    <property type="component" value="Unplaced"/>
</dbReference>
<dbReference type="AlphaFoldDB" id="A0A1U7ZRU9"/>
<evidence type="ECO:0000313" key="3">
    <source>
        <dbReference type="RefSeq" id="XP_010256967.1"/>
    </source>
</evidence>
<keyword evidence="1" id="KW-0732">Signal</keyword>
<dbReference type="FunCoup" id="A0A1U7ZRU9">
    <property type="interactions" value="313"/>
</dbReference>
<dbReference type="InterPro" id="IPR001480">
    <property type="entry name" value="Bulb-type_lectin_dom"/>
</dbReference>
<dbReference type="RefSeq" id="XP_010256967.1">
    <property type="nucleotide sequence ID" value="XM_010258665.2"/>
</dbReference>
<dbReference type="PROSITE" id="PS50927">
    <property type="entry name" value="BULB_LECTIN"/>
    <property type="match status" value="1"/>
</dbReference>
<dbReference type="Pfam" id="PF01453">
    <property type="entry name" value="B_lectin"/>
    <property type="match status" value="1"/>
</dbReference>
<evidence type="ECO:0000256" key="1">
    <source>
        <dbReference type="ARBA" id="ARBA00022729"/>
    </source>
</evidence>
<dbReference type="PANTHER" id="PTHR47976">
    <property type="entry name" value="G-TYPE LECTIN S-RECEPTOR-LIKE SERINE/THREONINE-PROTEIN KINASE SD2-5"/>
    <property type="match status" value="1"/>
</dbReference>
<dbReference type="InterPro" id="IPR051343">
    <property type="entry name" value="G-type_lectin_kinases/EP1-like"/>
</dbReference>
<dbReference type="OrthoDB" id="740822at2759"/>
<dbReference type="PROSITE" id="PS50948">
    <property type="entry name" value="PAN"/>
    <property type="match status" value="1"/>
</dbReference>
<dbReference type="InterPro" id="IPR035446">
    <property type="entry name" value="SLSG/EP1"/>
</dbReference>
<dbReference type="SMART" id="SM00473">
    <property type="entry name" value="PAN_AP"/>
    <property type="match status" value="1"/>
</dbReference>
<dbReference type="InterPro" id="IPR036426">
    <property type="entry name" value="Bulb-type_lectin_dom_sf"/>
</dbReference>
<reference evidence="3" key="1">
    <citation type="submission" date="2025-08" db="UniProtKB">
        <authorList>
            <consortium name="RefSeq"/>
        </authorList>
    </citation>
    <scope>IDENTIFICATION</scope>
</reference>